<accession>A0A397VI68</accession>
<evidence type="ECO:0000256" key="1">
    <source>
        <dbReference type="SAM" id="MobiDB-lite"/>
    </source>
</evidence>
<dbReference type="Proteomes" id="UP000266673">
    <property type="component" value="Unassembled WGS sequence"/>
</dbReference>
<keyword evidence="2" id="KW-0472">Membrane</keyword>
<feature type="chain" id="PRO_5017260349" evidence="3">
    <location>
        <begin position="28"/>
        <end position="951"/>
    </location>
</feature>
<protein>
    <submittedName>
        <fullName evidence="4">Uncharacterized protein</fullName>
    </submittedName>
</protein>
<evidence type="ECO:0000256" key="2">
    <source>
        <dbReference type="SAM" id="Phobius"/>
    </source>
</evidence>
<keyword evidence="2" id="KW-0812">Transmembrane</keyword>
<evidence type="ECO:0000256" key="3">
    <source>
        <dbReference type="SAM" id="SignalP"/>
    </source>
</evidence>
<feature type="transmembrane region" description="Helical" evidence="2">
    <location>
        <begin position="794"/>
        <end position="812"/>
    </location>
</feature>
<proteinExistence type="predicted"/>
<evidence type="ECO:0000313" key="4">
    <source>
        <dbReference type="EMBL" id="RIB21037.1"/>
    </source>
</evidence>
<name>A0A397VI68_9GLOM</name>
<organism evidence="4 5">
    <name type="scientific">Gigaspora rosea</name>
    <dbReference type="NCBI Taxonomy" id="44941"/>
    <lineage>
        <taxon>Eukaryota</taxon>
        <taxon>Fungi</taxon>
        <taxon>Fungi incertae sedis</taxon>
        <taxon>Mucoromycota</taxon>
        <taxon>Glomeromycotina</taxon>
        <taxon>Glomeromycetes</taxon>
        <taxon>Diversisporales</taxon>
        <taxon>Gigasporaceae</taxon>
        <taxon>Gigaspora</taxon>
    </lineage>
</organism>
<feature type="transmembrane region" description="Helical" evidence="2">
    <location>
        <begin position="865"/>
        <end position="883"/>
    </location>
</feature>
<keyword evidence="3" id="KW-0732">Signal</keyword>
<evidence type="ECO:0000313" key="5">
    <source>
        <dbReference type="Proteomes" id="UP000266673"/>
    </source>
</evidence>
<comment type="caution">
    <text evidence="4">The sequence shown here is derived from an EMBL/GenBank/DDBJ whole genome shotgun (WGS) entry which is preliminary data.</text>
</comment>
<dbReference type="AlphaFoldDB" id="A0A397VI68"/>
<feature type="region of interest" description="Disordered" evidence="1">
    <location>
        <begin position="920"/>
        <end position="951"/>
    </location>
</feature>
<keyword evidence="2" id="KW-1133">Transmembrane helix</keyword>
<dbReference type="EMBL" id="QKWP01000383">
    <property type="protein sequence ID" value="RIB21037.1"/>
    <property type="molecule type" value="Genomic_DNA"/>
</dbReference>
<reference evidence="4 5" key="1">
    <citation type="submission" date="2018-06" db="EMBL/GenBank/DDBJ databases">
        <title>Comparative genomics reveals the genomic features of Rhizophagus irregularis, R. cerebriforme, R. diaphanum and Gigaspora rosea, and their symbiotic lifestyle signature.</title>
        <authorList>
            <person name="Morin E."/>
            <person name="San Clemente H."/>
            <person name="Chen E.C.H."/>
            <person name="De La Providencia I."/>
            <person name="Hainaut M."/>
            <person name="Kuo A."/>
            <person name="Kohler A."/>
            <person name="Murat C."/>
            <person name="Tang N."/>
            <person name="Roy S."/>
            <person name="Loubradou J."/>
            <person name="Henrissat B."/>
            <person name="Grigoriev I.V."/>
            <person name="Corradi N."/>
            <person name="Roux C."/>
            <person name="Martin F.M."/>
        </authorList>
    </citation>
    <scope>NUCLEOTIDE SEQUENCE [LARGE SCALE GENOMIC DNA]</scope>
    <source>
        <strain evidence="4 5">DAOM 194757</strain>
    </source>
</reference>
<gene>
    <name evidence="4" type="ORF">C2G38_2140865</name>
</gene>
<feature type="transmembrane region" description="Helical" evidence="2">
    <location>
        <begin position="889"/>
        <end position="913"/>
    </location>
</feature>
<sequence>MKLSSYHYKLISQCLFLTILLITSSESQTITPDYINYTESTAGTSLPSNPPQVVTVHTYDDGSILVSIAREIYSTQKTNSTQEYNCIGQSIEPILRLRIIQLDGTIKEINPHLSLDLMNFCILNDSHGNPVNPISIYPIYEKFILINYVNVSHLNGLTTYEDWGSVIDWSGNSLSDIRYGPSYTNGTLNWKPLSITQLNVNKKQGFFRLQIVNQNWIECQQYLVDNSGILSKLISHNVTIIDPNAFNTNAFSMITTIPLVTGDYAILSVNSSSTNSLSIPGGLYMTTIFYNKSDISNQVLLYQITLPSVSFLGLYCDLAPNKIGYMCIIETTYNNSQRTYMKIQFLTSESVTSIDLLSKLTNTSSIGVMSQGFGMQAMAFGGYIFYFMAKNQSYYIWTYDENNINTKDLELSHANKYAANPIFYNFNQNNLNAANSIMKNNNTFILALNTTNSSSQWSLIKVPLPPVIEDYHYGNLHVVKIDPPPNNMTGVYSNVDSKTNTINITFRNPIILSTGFITIYKSSDNTIRQKVQATMSDYVTINDDHTIVKIKIIGSTFNEKGVDYYVQMDANFVRDEKLYEPLTGIDERIVNYKSSNNPPSSEEAFIYFSRLIPDATNRFKLLTDSKKAEYFNDLLQDMANKLPIRPALLAIKDGYQYIFNSLQFAIRVNKTNSNLDNNTVPGIVSDINIMIQNKKITTFGDGITNDLDDTFGFKERKDIFGDYKDQIVPFLSIAAVNTFLYLSTRSKKTVPDSLVQIINTASAGLFSASHTTFSSIFSFSDVNNYAAFSITSKILWIVPLTINIIVFTYIMYKRGLSEMTIMNLITIALTFYNSETFLLVNKAQIDSLFGKEFESTAKWRAIADVLLKSIPQLIIQIIYFNIIVTYSVIPFFTLCATAFMIFLSAIQAILSVITNGVDNKKKDEETNNEKKDVKKDEDEGDKKGDNNQEKK</sequence>
<keyword evidence="5" id="KW-1185">Reference proteome</keyword>
<feature type="signal peptide" evidence="3">
    <location>
        <begin position="1"/>
        <end position="27"/>
    </location>
</feature>